<evidence type="ECO:0000313" key="2">
    <source>
        <dbReference type="WBParaSite" id="RSKR_0000897000.1"/>
    </source>
</evidence>
<sequence length="371" mass="41601">MASSLSYGVNNNNVVQPRLHRVINSTQECIGGPSRSGTPSKGALKAYPSAKPLSKHSISSLALSSYRNPDDIYSEKQSKMIKKSKTSIVGKRSMDCDHKKSTSLNEAPLSNNSLESTVTNSLSNSDSPRSLASNDIPVSCKTEIEAFESLPNTPVDSTNQCDSTFISHESRKRILHLYAEKNRRTALKDGFEQLLTILPNLHNNGGKNTNAVVLAKSAEYIRDLKIRTESKEQEVSAIKAKIDEMNEKINHYHSNLPSTSNQSNCNVNSRLSFEHFFERHAKTKSKEDWHFWLMWKLMKNSIDTYSSTIPEGPLSKTETIDNCKKWLMENFDALHLRPSASQLLLFLATEANFMNDAESLPKFISADIDKR</sequence>
<reference evidence="2" key="1">
    <citation type="submission" date="2016-11" db="UniProtKB">
        <authorList>
            <consortium name="WormBaseParasite"/>
        </authorList>
    </citation>
    <scope>IDENTIFICATION</scope>
    <source>
        <strain evidence="2">KR3021</strain>
    </source>
</reference>
<organism evidence="1 2">
    <name type="scientific">Rhabditophanes sp. KR3021</name>
    <dbReference type="NCBI Taxonomy" id="114890"/>
    <lineage>
        <taxon>Eukaryota</taxon>
        <taxon>Metazoa</taxon>
        <taxon>Ecdysozoa</taxon>
        <taxon>Nematoda</taxon>
        <taxon>Chromadorea</taxon>
        <taxon>Rhabditida</taxon>
        <taxon>Tylenchina</taxon>
        <taxon>Panagrolaimomorpha</taxon>
        <taxon>Strongyloidoidea</taxon>
        <taxon>Alloionematidae</taxon>
        <taxon>Rhabditophanes</taxon>
    </lineage>
</organism>
<evidence type="ECO:0000313" key="1">
    <source>
        <dbReference type="Proteomes" id="UP000095286"/>
    </source>
</evidence>
<protein>
    <submittedName>
        <fullName evidence="2">BHLH domain-containing protein</fullName>
    </submittedName>
</protein>
<proteinExistence type="predicted"/>
<name>A0AC35U9G3_9BILA</name>
<dbReference type="WBParaSite" id="RSKR_0000897000.1">
    <property type="protein sequence ID" value="RSKR_0000897000.1"/>
    <property type="gene ID" value="RSKR_0000897000"/>
</dbReference>
<accession>A0AC35U9G3</accession>
<dbReference type="Proteomes" id="UP000095286">
    <property type="component" value="Unplaced"/>
</dbReference>